<dbReference type="AlphaFoldDB" id="A0A1I7ZZ59"/>
<dbReference type="Gene3D" id="3.40.50.720">
    <property type="entry name" value="NAD(P)-binding Rossmann-like Domain"/>
    <property type="match status" value="1"/>
</dbReference>
<dbReference type="WBParaSite" id="L893_g31379.t1">
    <property type="protein sequence ID" value="L893_g31379.t1"/>
    <property type="gene ID" value="L893_g31379"/>
</dbReference>
<protein>
    <submittedName>
        <fullName evidence="2">Dehydrogenase/reductase SDR family member 11</fullName>
    </submittedName>
</protein>
<dbReference type="Pfam" id="PF00106">
    <property type="entry name" value="adh_short"/>
    <property type="match status" value="1"/>
</dbReference>
<dbReference type="Proteomes" id="UP000095287">
    <property type="component" value="Unplaced"/>
</dbReference>
<sequence>MDPSVFDVINNVGLKNHYICAVYAARLMVPRKKGFIVTLSSQGGITHLFGVAYGVGKSACDRMAADMAHELLDANICSISLMPGAVKTELIMSAPLDEDVKKYFINGESIEFSGKCVVALATDSKLMQKTGCILNTTELAREYNLRDLDGRRPYSDVYAHRRRQCINKCRISCVALYRENVYIKTETYGFHQFTTKIRMSGLYPQG</sequence>
<accession>A0A1I7ZZ59</accession>
<dbReference type="PANTHER" id="PTHR44147:SF2">
    <property type="entry name" value="DEHYDROGENASE_REDUCTASE SDR FAMILY MEMBER 1"/>
    <property type="match status" value="1"/>
</dbReference>
<reference evidence="2" key="1">
    <citation type="submission" date="2016-11" db="UniProtKB">
        <authorList>
            <consortium name="WormBaseParasite"/>
        </authorList>
    </citation>
    <scope>IDENTIFICATION</scope>
</reference>
<dbReference type="PANTHER" id="PTHR44147">
    <property type="entry name" value="DEHYDROGENASE/REDUCTASE SDR FAMILY MEMBER 1"/>
    <property type="match status" value="1"/>
</dbReference>
<organism evidence="1 2">
    <name type="scientific">Steinernema glaseri</name>
    <dbReference type="NCBI Taxonomy" id="37863"/>
    <lineage>
        <taxon>Eukaryota</taxon>
        <taxon>Metazoa</taxon>
        <taxon>Ecdysozoa</taxon>
        <taxon>Nematoda</taxon>
        <taxon>Chromadorea</taxon>
        <taxon>Rhabditida</taxon>
        <taxon>Tylenchina</taxon>
        <taxon>Panagrolaimomorpha</taxon>
        <taxon>Strongyloidoidea</taxon>
        <taxon>Steinernematidae</taxon>
        <taxon>Steinernema</taxon>
    </lineage>
</organism>
<dbReference type="SUPFAM" id="SSF51735">
    <property type="entry name" value="NAD(P)-binding Rossmann-fold domains"/>
    <property type="match status" value="1"/>
</dbReference>
<name>A0A1I7ZZ59_9BILA</name>
<dbReference type="InterPro" id="IPR002347">
    <property type="entry name" value="SDR_fam"/>
</dbReference>
<evidence type="ECO:0000313" key="2">
    <source>
        <dbReference type="WBParaSite" id="L893_g31379.t1"/>
    </source>
</evidence>
<keyword evidence="1" id="KW-1185">Reference proteome</keyword>
<proteinExistence type="predicted"/>
<dbReference type="InterPro" id="IPR036291">
    <property type="entry name" value="NAD(P)-bd_dom_sf"/>
</dbReference>
<evidence type="ECO:0000313" key="1">
    <source>
        <dbReference type="Proteomes" id="UP000095287"/>
    </source>
</evidence>